<sequence>FYESREVSFVSPQLDPSVQHKWYSLVFGLVKMNSDVFVKLREEKVSVGGLLCNHEGIIIAFFSKTFKGYLSVEDAELIAIRASLSWALQEGFQVDVFSWGHS</sequence>
<feature type="non-terminal residue" evidence="2">
    <location>
        <position position="1"/>
    </location>
</feature>
<reference evidence="3" key="1">
    <citation type="submission" date="2016-06" db="EMBL/GenBank/DDBJ databases">
        <title>Parallel loss of symbiosis genes in relatives of nitrogen-fixing non-legume Parasponia.</title>
        <authorList>
            <person name="Van Velzen R."/>
            <person name="Holmer R."/>
            <person name="Bu F."/>
            <person name="Rutten L."/>
            <person name="Van Zeijl A."/>
            <person name="Liu W."/>
            <person name="Santuari L."/>
            <person name="Cao Q."/>
            <person name="Sharma T."/>
            <person name="Shen D."/>
            <person name="Roswanjaya Y."/>
            <person name="Wardhani T."/>
            <person name="Kalhor M.S."/>
            <person name="Jansen J."/>
            <person name="Van den Hoogen J."/>
            <person name="Gungor B."/>
            <person name="Hartog M."/>
            <person name="Hontelez J."/>
            <person name="Verver J."/>
            <person name="Yang W.-C."/>
            <person name="Schijlen E."/>
            <person name="Repin R."/>
            <person name="Schilthuizen M."/>
            <person name="Schranz E."/>
            <person name="Heidstra R."/>
            <person name="Miyata K."/>
            <person name="Fedorova E."/>
            <person name="Kohlen W."/>
            <person name="Bisseling T."/>
            <person name="Smit S."/>
            <person name="Geurts R."/>
        </authorList>
    </citation>
    <scope>NUCLEOTIDE SEQUENCE [LARGE SCALE GENOMIC DNA]</scope>
    <source>
        <strain evidence="3">cv. WU1-14</strain>
    </source>
</reference>
<dbReference type="GO" id="GO:0003676">
    <property type="term" value="F:nucleic acid binding"/>
    <property type="evidence" value="ECO:0007669"/>
    <property type="project" value="InterPro"/>
</dbReference>
<comment type="caution">
    <text evidence="2">The sequence shown here is derived from an EMBL/GenBank/DDBJ whole genome shotgun (WGS) entry which is preliminary data.</text>
</comment>
<dbReference type="AlphaFoldDB" id="A0A2P5BNR6"/>
<dbReference type="EMBL" id="JXTB01000246">
    <property type="protein sequence ID" value="PON50384.1"/>
    <property type="molecule type" value="Genomic_DNA"/>
</dbReference>
<protein>
    <recommendedName>
        <fullName evidence="1">RNase H type-1 domain-containing protein</fullName>
    </recommendedName>
</protein>
<keyword evidence="3" id="KW-1185">Reference proteome</keyword>
<dbReference type="GO" id="GO:0004523">
    <property type="term" value="F:RNA-DNA hybrid ribonuclease activity"/>
    <property type="evidence" value="ECO:0007669"/>
    <property type="project" value="InterPro"/>
</dbReference>
<proteinExistence type="predicted"/>
<feature type="domain" description="RNase H type-1" evidence="1">
    <location>
        <begin position="33"/>
        <end position="93"/>
    </location>
</feature>
<dbReference type="Proteomes" id="UP000237105">
    <property type="component" value="Unassembled WGS sequence"/>
</dbReference>
<evidence type="ECO:0000313" key="2">
    <source>
        <dbReference type="EMBL" id="PON50384.1"/>
    </source>
</evidence>
<accession>A0A2P5BNR6</accession>
<dbReference type="InterPro" id="IPR002156">
    <property type="entry name" value="RNaseH_domain"/>
</dbReference>
<evidence type="ECO:0000313" key="3">
    <source>
        <dbReference type="Proteomes" id="UP000237105"/>
    </source>
</evidence>
<organism evidence="2 3">
    <name type="scientific">Parasponia andersonii</name>
    <name type="common">Sponia andersonii</name>
    <dbReference type="NCBI Taxonomy" id="3476"/>
    <lineage>
        <taxon>Eukaryota</taxon>
        <taxon>Viridiplantae</taxon>
        <taxon>Streptophyta</taxon>
        <taxon>Embryophyta</taxon>
        <taxon>Tracheophyta</taxon>
        <taxon>Spermatophyta</taxon>
        <taxon>Magnoliopsida</taxon>
        <taxon>eudicotyledons</taxon>
        <taxon>Gunneridae</taxon>
        <taxon>Pentapetalae</taxon>
        <taxon>rosids</taxon>
        <taxon>fabids</taxon>
        <taxon>Rosales</taxon>
        <taxon>Cannabaceae</taxon>
        <taxon>Parasponia</taxon>
    </lineage>
</organism>
<name>A0A2P5BNR6_PARAD</name>
<evidence type="ECO:0000259" key="1">
    <source>
        <dbReference type="Pfam" id="PF13456"/>
    </source>
</evidence>
<dbReference type="OrthoDB" id="1721580at2759"/>
<dbReference type="Pfam" id="PF13456">
    <property type="entry name" value="RVT_3"/>
    <property type="match status" value="1"/>
</dbReference>
<gene>
    <name evidence="2" type="ORF">PanWU01x14_223560</name>
</gene>